<gene>
    <name evidence="1" type="ORF">L1987_34185</name>
</gene>
<sequence length="440" mass="49566">MNVTLFSVFLNSYNALLARKLSLANLVQDGMEQIHPDDLEEMDIKWHMAMAVHRAKNKPGHFSRECPEPKVEKGSSTTSSQEKEAVAPGESKALVSQQTARYDWGDQIHELTMKVSNHALIAKIEDTEKITQLRYANTEHKRSENIFKDKIEADSQVRKKGNPWIGYHAVEHPFNGNFTSMPSVQHEDVEMEYGVGRKPDQPSSSIQSTQVIVGPSVQHVNVTNPSKSCVETGLVEGIVEDCESDDELEGHVFNSKSLSFKNTVSGFSNSTTFVSSGLNVGLSSGTSKKGNKLKTNLKSTFVKSGTLEKEEKQIMNGKNFQFVQNKNRSSNRESSKPSTSQSNSKKLPQRFTKSEFYEKFDNHYRAFKQNVRNGDRNYFKSNHRNYDRNDNQMFDRSFLGTVKMQVTSQVLLNGHHHGTPDTMPRIREGKHAMSVGIPDT</sequence>
<reference evidence="1 2" key="2">
    <citation type="journal article" date="2022" name="Mol. Ecol. Resour.">
        <title>The genomes of chicory, endive, great burdock and yacon provide insights into Asteraceae paleo-polyploidization history and plant inulin production.</title>
        <authorList>
            <person name="Fan W."/>
            <person name="Wang S."/>
            <person name="Wang H."/>
            <person name="Wang A."/>
            <person name="Jiang F."/>
            <person name="Liu H."/>
            <person name="Zhao H."/>
            <person name="Xu D."/>
            <person name="Zhang Y."/>
        </authorList>
    </citation>
    <scope>NUCLEOTIDE SEQUENCE [LARGE SCALE GENOMIC DNA]</scope>
    <source>
        <strain evidence="2">cv. Yunnan</strain>
        <tissue evidence="1">Leaves</tissue>
    </source>
</reference>
<comment type="caution">
    <text evidence="1">The sequence shown here is derived from an EMBL/GenBank/DDBJ whole genome shotgun (WGS) entry which is preliminary data.</text>
</comment>
<evidence type="ECO:0000313" key="2">
    <source>
        <dbReference type="Proteomes" id="UP001056120"/>
    </source>
</evidence>
<dbReference type="EMBL" id="CM042028">
    <property type="protein sequence ID" value="KAI3798901.1"/>
    <property type="molecule type" value="Genomic_DNA"/>
</dbReference>
<evidence type="ECO:0000313" key="1">
    <source>
        <dbReference type="EMBL" id="KAI3798901.1"/>
    </source>
</evidence>
<keyword evidence="2" id="KW-1185">Reference proteome</keyword>
<protein>
    <submittedName>
        <fullName evidence="1">Uncharacterized protein</fullName>
    </submittedName>
</protein>
<reference evidence="2" key="1">
    <citation type="journal article" date="2022" name="Mol. Ecol. Resour.">
        <title>The genomes of chicory, endive, great burdock and yacon provide insights into Asteraceae palaeo-polyploidization history and plant inulin production.</title>
        <authorList>
            <person name="Fan W."/>
            <person name="Wang S."/>
            <person name="Wang H."/>
            <person name="Wang A."/>
            <person name="Jiang F."/>
            <person name="Liu H."/>
            <person name="Zhao H."/>
            <person name="Xu D."/>
            <person name="Zhang Y."/>
        </authorList>
    </citation>
    <scope>NUCLEOTIDE SEQUENCE [LARGE SCALE GENOMIC DNA]</scope>
    <source>
        <strain evidence="2">cv. Yunnan</strain>
    </source>
</reference>
<dbReference type="Proteomes" id="UP001056120">
    <property type="component" value="Linkage Group LG11"/>
</dbReference>
<accession>A0ACB9HUC5</accession>
<organism evidence="1 2">
    <name type="scientific">Smallanthus sonchifolius</name>
    <dbReference type="NCBI Taxonomy" id="185202"/>
    <lineage>
        <taxon>Eukaryota</taxon>
        <taxon>Viridiplantae</taxon>
        <taxon>Streptophyta</taxon>
        <taxon>Embryophyta</taxon>
        <taxon>Tracheophyta</taxon>
        <taxon>Spermatophyta</taxon>
        <taxon>Magnoliopsida</taxon>
        <taxon>eudicotyledons</taxon>
        <taxon>Gunneridae</taxon>
        <taxon>Pentapetalae</taxon>
        <taxon>asterids</taxon>
        <taxon>campanulids</taxon>
        <taxon>Asterales</taxon>
        <taxon>Asteraceae</taxon>
        <taxon>Asteroideae</taxon>
        <taxon>Heliantheae alliance</taxon>
        <taxon>Millerieae</taxon>
        <taxon>Smallanthus</taxon>
    </lineage>
</organism>
<name>A0ACB9HUC5_9ASTR</name>
<proteinExistence type="predicted"/>